<accession>A0A550CG62</accession>
<dbReference type="EMBL" id="VDMD01000008">
    <property type="protein sequence ID" value="TRM63754.1"/>
    <property type="molecule type" value="Genomic_DNA"/>
</dbReference>
<evidence type="ECO:0000313" key="1">
    <source>
        <dbReference type="EMBL" id="TRM63754.1"/>
    </source>
</evidence>
<name>A0A550CG62_9AGAR</name>
<proteinExistence type="predicted"/>
<dbReference type="Proteomes" id="UP000320762">
    <property type="component" value="Unassembled WGS sequence"/>
</dbReference>
<evidence type="ECO:0000313" key="2">
    <source>
        <dbReference type="Proteomes" id="UP000320762"/>
    </source>
</evidence>
<keyword evidence="2" id="KW-1185">Reference proteome</keyword>
<protein>
    <submittedName>
        <fullName evidence="1">Uncharacterized protein</fullName>
    </submittedName>
</protein>
<gene>
    <name evidence="1" type="ORF">BD626DRAFT_568377</name>
</gene>
<organism evidence="1 2">
    <name type="scientific">Schizophyllum amplum</name>
    <dbReference type="NCBI Taxonomy" id="97359"/>
    <lineage>
        <taxon>Eukaryota</taxon>
        <taxon>Fungi</taxon>
        <taxon>Dikarya</taxon>
        <taxon>Basidiomycota</taxon>
        <taxon>Agaricomycotina</taxon>
        <taxon>Agaricomycetes</taxon>
        <taxon>Agaricomycetidae</taxon>
        <taxon>Agaricales</taxon>
        <taxon>Schizophyllaceae</taxon>
        <taxon>Schizophyllum</taxon>
    </lineage>
</organism>
<comment type="caution">
    <text evidence="1">The sequence shown here is derived from an EMBL/GenBank/DDBJ whole genome shotgun (WGS) entry which is preliminary data.</text>
</comment>
<reference evidence="1 2" key="1">
    <citation type="journal article" date="2019" name="New Phytol.">
        <title>Comparative genomics reveals unique wood-decay strategies and fruiting body development in the Schizophyllaceae.</title>
        <authorList>
            <person name="Almasi E."/>
            <person name="Sahu N."/>
            <person name="Krizsan K."/>
            <person name="Balint B."/>
            <person name="Kovacs G.M."/>
            <person name="Kiss B."/>
            <person name="Cseklye J."/>
            <person name="Drula E."/>
            <person name="Henrissat B."/>
            <person name="Nagy I."/>
            <person name="Chovatia M."/>
            <person name="Adam C."/>
            <person name="LaButti K."/>
            <person name="Lipzen A."/>
            <person name="Riley R."/>
            <person name="Grigoriev I.V."/>
            <person name="Nagy L.G."/>
        </authorList>
    </citation>
    <scope>NUCLEOTIDE SEQUENCE [LARGE SCALE GENOMIC DNA]</scope>
    <source>
        <strain evidence="1 2">NL-1724</strain>
    </source>
</reference>
<dbReference type="AlphaFoldDB" id="A0A550CG62"/>
<sequence length="198" mass="21793">MPTSKDTDNGQRTLSELPMLELERRRDRLLGSRFALISGQSERILARYKTGEGPTGDSARGISESWRTCPFVPCGRATQPPAPTASLQLSHEDMAMVKRPRSSQYPTRQPLPTRQIGLCCTMQIIDTPIGRERVDARTLMPVIKIEQLVLADLVWSRPARACGRNASPCAASLQCPPLYPVGTVTHKPMSTPSWNPGA</sequence>